<dbReference type="PANTHER" id="PTHR43459">
    <property type="entry name" value="ENOYL-COA HYDRATASE"/>
    <property type="match status" value="1"/>
</dbReference>
<name>A0A845MCH3_9PROT</name>
<organism evidence="2 3">
    <name type="scientific">Sneathiella chungangensis</name>
    <dbReference type="NCBI Taxonomy" id="1418234"/>
    <lineage>
        <taxon>Bacteria</taxon>
        <taxon>Pseudomonadati</taxon>
        <taxon>Pseudomonadota</taxon>
        <taxon>Alphaproteobacteria</taxon>
        <taxon>Sneathiellales</taxon>
        <taxon>Sneathiellaceae</taxon>
        <taxon>Sneathiella</taxon>
    </lineage>
</organism>
<dbReference type="Gene3D" id="3.90.226.10">
    <property type="entry name" value="2-enoyl-CoA Hydratase, Chain A, domain 1"/>
    <property type="match status" value="1"/>
</dbReference>
<keyword evidence="2" id="KW-0413">Isomerase</keyword>
<comment type="similarity">
    <text evidence="1">Belongs to the enoyl-CoA hydratase/isomerase family.</text>
</comment>
<proteinExistence type="inferred from homology"/>
<dbReference type="GO" id="GO:0016853">
    <property type="term" value="F:isomerase activity"/>
    <property type="evidence" value="ECO:0007669"/>
    <property type="project" value="UniProtKB-KW"/>
</dbReference>
<comment type="caution">
    <text evidence="2">The sequence shown here is derived from an EMBL/GenBank/DDBJ whole genome shotgun (WGS) entry which is preliminary data.</text>
</comment>
<dbReference type="PANTHER" id="PTHR43459:SF1">
    <property type="entry name" value="EG:BACN32G11.4 PROTEIN"/>
    <property type="match status" value="1"/>
</dbReference>
<dbReference type="AlphaFoldDB" id="A0A845MCH3"/>
<keyword evidence="3" id="KW-1185">Reference proteome</keyword>
<dbReference type="InterPro" id="IPR029045">
    <property type="entry name" value="ClpP/crotonase-like_dom_sf"/>
</dbReference>
<dbReference type="Pfam" id="PF00378">
    <property type="entry name" value="ECH_1"/>
    <property type="match status" value="1"/>
</dbReference>
<protein>
    <submittedName>
        <fullName evidence="2">2-(1,2-epoxy-1,2-dihydrophenyl)acetyl-CoA isomerase</fullName>
        <ecNumber evidence="2">5.3.3.18</ecNumber>
    </submittedName>
</protein>
<dbReference type="RefSeq" id="WP_161337454.1">
    <property type="nucleotide sequence ID" value="NZ_JBHSDG010000002.1"/>
</dbReference>
<evidence type="ECO:0000313" key="3">
    <source>
        <dbReference type="Proteomes" id="UP000445696"/>
    </source>
</evidence>
<dbReference type="InterPro" id="IPR014748">
    <property type="entry name" value="Enoyl-CoA_hydra_C"/>
</dbReference>
<dbReference type="EC" id="5.3.3.18" evidence="2"/>
<dbReference type="CDD" id="cd06558">
    <property type="entry name" value="crotonase-like"/>
    <property type="match status" value="1"/>
</dbReference>
<dbReference type="OrthoDB" id="9807606at2"/>
<reference evidence="2 3" key="1">
    <citation type="journal article" date="2014" name="Int. J. Syst. Evol. Microbiol.">
        <title>Sneathiella chungangensis sp. nov., isolated from a marine sand, and emended description of the genus Sneathiella.</title>
        <authorList>
            <person name="Siamphan C."/>
            <person name="Kim H."/>
            <person name="Lee J.S."/>
            <person name="Kim W."/>
        </authorList>
    </citation>
    <scope>NUCLEOTIDE SEQUENCE [LARGE SCALE GENOMIC DNA]</scope>
    <source>
        <strain evidence="2 3">KCTC 32476</strain>
    </source>
</reference>
<dbReference type="Proteomes" id="UP000445696">
    <property type="component" value="Unassembled WGS sequence"/>
</dbReference>
<dbReference type="InterPro" id="IPR001753">
    <property type="entry name" value="Enoyl-CoA_hydra/iso"/>
</dbReference>
<sequence length="260" mass="27816">MTYATIKLDIKDGVAKITLNRPDKLNSFSDEMHKELRSIMPLLKSDDVRAVLITGEGRAFGAGADLSASSASGGVLDAGETLEKNYNPLILFVRTIEKPVIAAVNGIAAGASMSLALACDIVLAAKSAYFLQAFCHIGLVPDAGSTYFLPRLVGSGKAMGLAMLGDKLPAEDAEKMGLIWKIYPDDELMPAAEELAKRMASGPTKGYALIKKAMNASLGNDLETQLKVERDFQQMASSTEDFYEGVAAFLGKRKANFKGR</sequence>
<evidence type="ECO:0000256" key="1">
    <source>
        <dbReference type="ARBA" id="ARBA00005254"/>
    </source>
</evidence>
<accession>A0A845MCH3</accession>
<evidence type="ECO:0000313" key="2">
    <source>
        <dbReference type="EMBL" id="MZR21046.1"/>
    </source>
</evidence>
<dbReference type="EMBL" id="WTVA01000001">
    <property type="protein sequence ID" value="MZR21046.1"/>
    <property type="molecule type" value="Genomic_DNA"/>
</dbReference>
<dbReference type="SUPFAM" id="SSF52096">
    <property type="entry name" value="ClpP/crotonase"/>
    <property type="match status" value="1"/>
</dbReference>
<dbReference type="Gene3D" id="1.10.12.10">
    <property type="entry name" value="Lyase 2-enoyl-coa Hydratase, Chain A, domain 2"/>
    <property type="match status" value="1"/>
</dbReference>
<gene>
    <name evidence="2" type="ORF">GQF03_01740</name>
</gene>